<dbReference type="EMBL" id="AZBU02000002">
    <property type="protein sequence ID" value="TKR94855.1"/>
    <property type="molecule type" value="Genomic_DNA"/>
</dbReference>
<dbReference type="AlphaFoldDB" id="A0A4V6A6H0"/>
<evidence type="ECO:0000313" key="2">
    <source>
        <dbReference type="EMBL" id="TKR94855.1"/>
    </source>
</evidence>
<sequence length="102" mass="10816">MASQSLLLGFILLATIFAFSFAGEIEGYGAWSYLPGYWGLPKGYGHGYPGYGHVFGAGYPGSNGASVAELWGPGYGYGYGYGLPAYGYGHGYGKVYGHVNEY</sequence>
<accession>A0A4V6A6H0</accession>
<evidence type="ECO:0000313" key="3">
    <source>
        <dbReference type="Proteomes" id="UP000298663"/>
    </source>
</evidence>
<feature type="chain" id="PRO_5020412713" evidence="1">
    <location>
        <begin position="23"/>
        <end position="102"/>
    </location>
</feature>
<evidence type="ECO:0000256" key="1">
    <source>
        <dbReference type="SAM" id="SignalP"/>
    </source>
</evidence>
<reference evidence="2 3" key="2">
    <citation type="journal article" date="2019" name="G3 (Bethesda)">
        <title>Hybrid Assembly of the Genome of the Entomopathogenic Nematode Steinernema carpocapsae Identifies the X-Chromosome.</title>
        <authorList>
            <person name="Serra L."/>
            <person name="Macchietto M."/>
            <person name="Macias-Munoz A."/>
            <person name="McGill C.J."/>
            <person name="Rodriguez I.M."/>
            <person name="Rodriguez B."/>
            <person name="Murad R."/>
            <person name="Mortazavi A."/>
        </authorList>
    </citation>
    <scope>NUCLEOTIDE SEQUENCE [LARGE SCALE GENOMIC DNA]</scope>
    <source>
        <strain evidence="2 3">ALL</strain>
    </source>
</reference>
<dbReference type="Proteomes" id="UP000298663">
    <property type="component" value="Unassembled WGS sequence"/>
</dbReference>
<reference evidence="2 3" key="1">
    <citation type="journal article" date="2015" name="Genome Biol.">
        <title>Comparative genomics of Steinernema reveals deeply conserved gene regulatory networks.</title>
        <authorList>
            <person name="Dillman A.R."/>
            <person name="Macchietto M."/>
            <person name="Porter C.F."/>
            <person name="Rogers A."/>
            <person name="Williams B."/>
            <person name="Antoshechkin I."/>
            <person name="Lee M.M."/>
            <person name="Goodwin Z."/>
            <person name="Lu X."/>
            <person name="Lewis E.E."/>
            <person name="Goodrich-Blair H."/>
            <person name="Stock S.P."/>
            <person name="Adams B.J."/>
            <person name="Sternberg P.W."/>
            <person name="Mortazavi A."/>
        </authorList>
    </citation>
    <scope>NUCLEOTIDE SEQUENCE [LARGE SCALE GENOMIC DNA]</scope>
    <source>
        <strain evidence="2 3">ALL</strain>
    </source>
</reference>
<protein>
    <submittedName>
        <fullName evidence="2">Uncharacterized protein</fullName>
    </submittedName>
</protein>
<proteinExistence type="predicted"/>
<keyword evidence="1" id="KW-0732">Signal</keyword>
<name>A0A4V6A6H0_STECR</name>
<feature type="signal peptide" evidence="1">
    <location>
        <begin position="1"/>
        <end position="22"/>
    </location>
</feature>
<organism evidence="2 3">
    <name type="scientific">Steinernema carpocapsae</name>
    <name type="common">Entomopathogenic nematode</name>
    <dbReference type="NCBI Taxonomy" id="34508"/>
    <lineage>
        <taxon>Eukaryota</taxon>
        <taxon>Metazoa</taxon>
        <taxon>Ecdysozoa</taxon>
        <taxon>Nematoda</taxon>
        <taxon>Chromadorea</taxon>
        <taxon>Rhabditida</taxon>
        <taxon>Tylenchina</taxon>
        <taxon>Panagrolaimomorpha</taxon>
        <taxon>Strongyloidoidea</taxon>
        <taxon>Steinernematidae</taxon>
        <taxon>Steinernema</taxon>
    </lineage>
</organism>
<keyword evidence="3" id="KW-1185">Reference proteome</keyword>
<gene>
    <name evidence="2" type="ORF">L596_009089</name>
</gene>
<comment type="caution">
    <text evidence="2">The sequence shown here is derived from an EMBL/GenBank/DDBJ whole genome shotgun (WGS) entry which is preliminary data.</text>
</comment>